<dbReference type="GO" id="GO:0008218">
    <property type="term" value="P:bioluminescence"/>
    <property type="evidence" value="ECO:0007669"/>
    <property type="project" value="InterPro"/>
</dbReference>
<comment type="caution">
    <text evidence="2">The sequence shown here is derived from an EMBL/GenBank/DDBJ whole genome shotgun (WGS) entry which is preliminary data.</text>
</comment>
<dbReference type="EMBL" id="VLLI01000009">
    <property type="protein sequence ID" value="TWI98036.1"/>
    <property type="molecule type" value="Genomic_DNA"/>
</dbReference>
<keyword evidence="1" id="KW-0521">NADP</keyword>
<evidence type="ECO:0000313" key="3">
    <source>
        <dbReference type="Proteomes" id="UP000317010"/>
    </source>
</evidence>
<reference evidence="2 3" key="1">
    <citation type="submission" date="2019-07" db="EMBL/GenBank/DDBJ databases">
        <title>Genomic Encyclopedia of Archaeal and Bacterial Type Strains, Phase II (KMG-II): from individual species to whole genera.</title>
        <authorList>
            <person name="Goeker M."/>
        </authorList>
    </citation>
    <scope>NUCLEOTIDE SEQUENCE [LARGE SCALE GENOMIC DNA]</scope>
    <source>
        <strain evidence="2 3">ATCC BAA-1854</strain>
    </source>
</reference>
<dbReference type="RefSeq" id="WP_144913952.1">
    <property type="nucleotide sequence ID" value="NZ_VLLI01000009.1"/>
</dbReference>
<accession>A0A562TY90</accession>
<dbReference type="SUPFAM" id="SSF53720">
    <property type="entry name" value="ALDH-like"/>
    <property type="match status" value="1"/>
</dbReference>
<evidence type="ECO:0000313" key="2">
    <source>
        <dbReference type="EMBL" id="TWI98036.1"/>
    </source>
</evidence>
<name>A0A562TY90_9SPHI</name>
<protein>
    <submittedName>
        <fullName evidence="2">Acyl-CoA reductase LuxC</fullName>
    </submittedName>
</protein>
<dbReference type="InterPro" id="IPR016161">
    <property type="entry name" value="Ald_DH/histidinol_DH"/>
</dbReference>
<organism evidence="2 3">
    <name type="scientific">Mucilaginibacter frigoritolerans</name>
    <dbReference type="NCBI Taxonomy" id="652788"/>
    <lineage>
        <taxon>Bacteria</taxon>
        <taxon>Pseudomonadati</taxon>
        <taxon>Bacteroidota</taxon>
        <taxon>Sphingobacteriia</taxon>
        <taxon>Sphingobacteriales</taxon>
        <taxon>Sphingobacteriaceae</taxon>
        <taxon>Mucilaginibacter</taxon>
    </lineage>
</organism>
<dbReference type="AlphaFoldDB" id="A0A562TY90"/>
<dbReference type="Pfam" id="PF05893">
    <property type="entry name" value="LuxC"/>
    <property type="match status" value="1"/>
</dbReference>
<dbReference type="GO" id="GO:0003995">
    <property type="term" value="F:acyl-CoA dehydrogenase activity"/>
    <property type="evidence" value="ECO:0007669"/>
    <property type="project" value="InterPro"/>
</dbReference>
<dbReference type="Proteomes" id="UP000317010">
    <property type="component" value="Unassembled WGS sequence"/>
</dbReference>
<keyword evidence="3" id="KW-1185">Reference proteome</keyword>
<dbReference type="InterPro" id="IPR008670">
    <property type="entry name" value="CoA_reduct_LuxC"/>
</dbReference>
<evidence type="ECO:0000256" key="1">
    <source>
        <dbReference type="ARBA" id="ARBA00022857"/>
    </source>
</evidence>
<dbReference type="OrthoDB" id="1522941at2"/>
<sequence length="341" mass="38929">MSNLTKSKLISVFSELGTQLQSPDEQLSAIINDEKQYNAWFTPESVSRAVIAIGHMLNVHDLENWLSNYNLNFSHVPKKIGLILAGNIPLVGFHDVLCVLITGNYALIKASSQDSRLIKYVLNMLVAIEPTFYDKYIIVERLEKFDAVIATGSNNTSRYFEYYFGKVPNIIRKNRSSVAVLTGNESTEQLFKLGHDIFDYFGLGCRNVSKLYVPKGYIFNFFFESIEAYQPIINHHKYNNNYDYNKSIYLVNSDKHFDNGFLMLKEDKKLASPLAVLYFEYYDNLHSIENSLETEKDNIQCIVTASPLSLKSQLVDFGMSQQPALWDYADGVDTMAFLSNL</sequence>
<proteinExistence type="predicted"/>
<gene>
    <name evidence="2" type="ORF">JN11_03115</name>
</gene>